<dbReference type="SMART" id="SM00283">
    <property type="entry name" value="MA"/>
    <property type="match status" value="1"/>
</dbReference>
<sequence>MPDRRACMRLFSIQGRLWLGFSTLIVATLILGGLSTWNLQLIDSNLNQNLHFDQINSDMQAIRTSERTYLKQPDDEGKQGIASQIDALRQELSRSNTADSSQNGRLQQLTEQVDQYSQALDSITTAMQSLEQTQQTMLTAAEKVREAGLDLIVELEMQYQDMQSENSDASAMQKILGQIDETNNLIQLIYQARIGEKNFLLGQGDEAKTVVSSSGALLDETSAKLALELGDEESRKIAQTINQNSKTYIQTFEQLAEAYGKRDAAGNTLHDAASTLQDDLLSLKQEQQQQTTTVIDTTRTTTLILVVLLVVVGVLLSQGIARSIVAPLNATSAMLEDIARGEGDLRKRLPVAGKDELTRLASAFNQFVDKLQVSISRLAHIAHSMGGASSQLASTAQGSHQQIQQQQQETEQVATAIEEMAQTVHGVARHAEQASQLSVEADLAAAQGSTDIRNMQQALQHLSGNIRSTATSVEDLKRQSQGIGSIVDVIRTISEQTNLLALNAAIEAARAGEQGRGFAVVADEVRALAQRTQTSTNEIQQVIANLQQGSDATSQVMEQSLTRLEHTMSGADKAVQQLEVISHNMARMAEMNTLIASAAEEQAAVAQEITGSIHTLAELAEQSNSDAHSVAQASQAVMEQASSVNTEVGQFRYS</sequence>
<dbReference type="PROSITE" id="PS51753">
    <property type="entry name" value="HBM"/>
    <property type="match status" value="1"/>
</dbReference>
<evidence type="ECO:0000256" key="7">
    <source>
        <dbReference type="PROSITE-ProRule" id="PRU00284"/>
    </source>
</evidence>
<dbReference type="PROSITE" id="PS50111">
    <property type="entry name" value="CHEMOTAXIS_TRANSDUC_2"/>
    <property type="match status" value="1"/>
</dbReference>
<dbReference type="InterPro" id="IPR003660">
    <property type="entry name" value="HAMP_dom"/>
</dbReference>
<gene>
    <name evidence="13" type="ORF">C4K68_11075</name>
</gene>
<evidence type="ECO:0000259" key="11">
    <source>
        <dbReference type="PROSITE" id="PS50885"/>
    </source>
</evidence>
<evidence type="ECO:0000256" key="5">
    <source>
        <dbReference type="ARBA" id="ARBA00023224"/>
    </source>
</evidence>
<dbReference type="InterPro" id="IPR032255">
    <property type="entry name" value="HBM"/>
</dbReference>
<evidence type="ECO:0000256" key="3">
    <source>
        <dbReference type="ARBA" id="ARBA00022989"/>
    </source>
</evidence>
<evidence type="ECO:0000256" key="1">
    <source>
        <dbReference type="ARBA" id="ARBA00004141"/>
    </source>
</evidence>
<keyword evidence="4 9" id="KW-0472">Membrane</keyword>
<feature type="transmembrane region" description="Helical" evidence="9">
    <location>
        <begin position="17"/>
        <end position="37"/>
    </location>
</feature>
<dbReference type="GO" id="GO:0006935">
    <property type="term" value="P:chemotaxis"/>
    <property type="evidence" value="ECO:0007669"/>
    <property type="project" value="UniProtKB-ARBA"/>
</dbReference>
<keyword evidence="2 9" id="KW-0812">Transmembrane</keyword>
<dbReference type="PANTHER" id="PTHR32089:SF119">
    <property type="entry name" value="METHYL-ACCEPTING CHEMOTAXIS PROTEIN CTPL"/>
    <property type="match status" value="1"/>
</dbReference>
<evidence type="ECO:0000256" key="2">
    <source>
        <dbReference type="ARBA" id="ARBA00022692"/>
    </source>
</evidence>
<dbReference type="PANTHER" id="PTHR32089">
    <property type="entry name" value="METHYL-ACCEPTING CHEMOTAXIS PROTEIN MCPB"/>
    <property type="match status" value="1"/>
</dbReference>
<feature type="domain" description="HBM" evidence="12">
    <location>
        <begin position="44"/>
        <end position="295"/>
    </location>
</feature>
<feature type="domain" description="HAMP" evidence="11">
    <location>
        <begin position="322"/>
        <end position="376"/>
    </location>
</feature>
<feature type="coiled-coil region" evidence="8">
    <location>
        <begin position="106"/>
        <end position="172"/>
    </location>
</feature>
<dbReference type="SMART" id="SM00304">
    <property type="entry name" value="HAMP"/>
    <property type="match status" value="2"/>
</dbReference>
<dbReference type="PROSITE" id="PS50885">
    <property type="entry name" value="HAMP"/>
    <property type="match status" value="1"/>
</dbReference>
<keyword evidence="5 7" id="KW-0807">Transducer</keyword>
<dbReference type="Pfam" id="PF00015">
    <property type="entry name" value="MCPsignal"/>
    <property type="match status" value="1"/>
</dbReference>
<dbReference type="Pfam" id="PF00672">
    <property type="entry name" value="HAMP"/>
    <property type="match status" value="1"/>
</dbReference>
<keyword evidence="8" id="KW-0175">Coiled coil</keyword>
<evidence type="ECO:0000259" key="12">
    <source>
        <dbReference type="PROSITE" id="PS51753"/>
    </source>
</evidence>
<name>A0A2S5KRP3_9PROT</name>
<evidence type="ECO:0000256" key="4">
    <source>
        <dbReference type="ARBA" id="ARBA00023136"/>
    </source>
</evidence>
<evidence type="ECO:0000313" key="13">
    <source>
        <dbReference type="EMBL" id="PPC77400.1"/>
    </source>
</evidence>
<dbReference type="Gene3D" id="1.10.287.950">
    <property type="entry name" value="Methyl-accepting chemotaxis protein"/>
    <property type="match status" value="1"/>
</dbReference>
<dbReference type="CDD" id="cd06225">
    <property type="entry name" value="HAMP"/>
    <property type="match status" value="1"/>
</dbReference>
<dbReference type="EMBL" id="PRLP01000034">
    <property type="protein sequence ID" value="PPC77400.1"/>
    <property type="molecule type" value="Genomic_DNA"/>
</dbReference>
<dbReference type="FunFam" id="1.10.287.950:FF:000001">
    <property type="entry name" value="Methyl-accepting chemotaxis sensory transducer"/>
    <property type="match status" value="1"/>
</dbReference>
<proteinExistence type="inferred from homology"/>
<dbReference type="SMART" id="SM01358">
    <property type="entry name" value="HBM"/>
    <property type="match status" value="1"/>
</dbReference>
<accession>A0A2S5KRP3</accession>
<dbReference type="Proteomes" id="UP000238196">
    <property type="component" value="Unassembled WGS sequence"/>
</dbReference>
<evidence type="ECO:0000313" key="14">
    <source>
        <dbReference type="Proteomes" id="UP000238196"/>
    </source>
</evidence>
<feature type="domain" description="Methyl-accepting transducer" evidence="10">
    <location>
        <begin position="381"/>
        <end position="617"/>
    </location>
</feature>
<comment type="caution">
    <text evidence="13">The sequence shown here is derived from an EMBL/GenBank/DDBJ whole genome shotgun (WGS) entry which is preliminary data.</text>
</comment>
<evidence type="ECO:0000259" key="10">
    <source>
        <dbReference type="PROSITE" id="PS50111"/>
    </source>
</evidence>
<reference evidence="13 14" key="1">
    <citation type="submission" date="2018-02" db="EMBL/GenBank/DDBJ databases">
        <title>novel marine gammaproteobacteria from coastal saline agro ecosystem.</title>
        <authorList>
            <person name="Krishnan R."/>
            <person name="Ramesh Kumar N."/>
        </authorList>
    </citation>
    <scope>NUCLEOTIDE SEQUENCE [LARGE SCALE GENOMIC DNA]</scope>
    <source>
        <strain evidence="13 14">228</strain>
    </source>
</reference>
<dbReference type="OrthoDB" id="2489132at2"/>
<dbReference type="SUPFAM" id="SSF58104">
    <property type="entry name" value="Methyl-accepting chemotaxis protein (MCP) signaling domain"/>
    <property type="match status" value="1"/>
</dbReference>
<dbReference type="Gene3D" id="1.20.1440.210">
    <property type="match status" value="1"/>
</dbReference>
<dbReference type="AlphaFoldDB" id="A0A2S5KRP3"/>
<organism evidence="13 14">
    <name type="scientific">Proteobacteria bacterium 228</name>
    <dbReference type="NCBI Taxonomy" id="2083153"/>
    <lineage>
        <taxon>Bacteria</taxon>
        <taxon>Pseudomonadati</taxon>
        <taxon>Pseudomonadota</taxon>
    </lineage>
</organism>
<dbReference type="GO" id="GO:0007165">
    <property type="term" value="P:signal transduction"/>
    <property type="evidence" value="ECO:0007669"/>
    <property type="project" value="UniProtKB-KW"/>
</dbReference>
<evidence type="ECO:0000256" key="9">
    <source>
        <dbReference type="SAM" id="Phobius"/>
    </source>
</evidence>
<evidence type="ECO:0000256" key="6">
    <source>
        <dbReference type="ARBA" id="ARBA00029447"/>
    </source>
</evidence>
<protein>
    <recommendedName>
        <fullName evidence="15">Methyl-accepting chemotaxis protein</fullName>
    </recommendedName>
</protein>
<evidence type="ECO:0008006" key="15">
    <source>
        <dbReference type="Google" id="ProtNLM"/>
    </source>
</evidence>
<comment type="similarity">
    <text evidence="6">Belongs to the methyl-accepting chemotaxis (MCP) protein family.</text>
</comment>
<dbReference type="GO" id="GO:0016020">
    <property type="term" value="C:membrane"/>
    <property type="evidence" value="ECO:0007669"/>
    <property type="project" value="UniProtKB-SubCell"/>
</dbReference>
<dbReference type="Pfam" id="PF16591">
    <property type="entry name" value="HBM"/>
    <property type="match status" value="1"/>
</dbReference>
<feature type="transmembrane region" description="Helical" evidence="9">
    <location>
        <begin position="303"/>
        <end position="325"/>
    </location>
</feature>
<evidence type="ECO:0000256" key="8">
    <source>
        <dbReference type="SAM" id="Coils"/>
    </source>
</evidence>
<comment type="subcellular location">
    <subcellularLocation>
        <location evidence="1">Membrane</location>
        <topology evidence="1">Multi-pass membrane protein</topology>
    </subcellularLocation>
</comment>
<keyword evidence="3 9" id="KW-1133">Transmembrane helix</keyword>
<dbReference type="InterPro" id="IPR004089">
    <property type="entry name" value="MCPsignal_dom"/>
</dbReference>